<dbReference type="Proteomes" id="UP000234681">
    <property type="component" value="Chromosome 5"/>
</dbReference>
<name>A6IS22_RAT</name>
<evidence type="ECO:0000313" key="1">
    <source>
        <dbReference type="EMBL" id="EDL80373.1"/>
    </source>
</evidence>
<reference evidence="2" key="1">
    <citation type="submission" date="2005-09" db="EMBL/GenBank/DDBJ databases">
        <authorList>
            <person name="Mural R.J."/>
            <person name="Li P.W."/>
            <person name="Adams M.D."/>
            <person name="Amanatides P.G."/>
            <person name="Baden-Tillson H."/>
            <person name="Barnstead M."/>
            <person name="Chin S.H."/>
            <person name="Dew I."/>
            <person name="Evans C.A."/>
            <person name="Ferriera S."/>
            <person name="Flanigan M."/>
            <person name="Fosler C."/>
            <person name="Glodek A."/>
            <person name="Gu Z."/>
            <person name="Holt R.A."/>
            <person name="Jennings D."/>
            <person name="Kraft C.L."/>
            <person name="Lu F."/>
            <person name="Nguyen T."/>
            <person name="Nusskern D.R."/>
            <person name="Pfannkoch C.M."/>
            <person name="Sitter C."/>
            <person name="Sutton G.G."/>
            <person name="Venter J.C."/>
            <person name="Wang Z."/>
            <person name="Woodage T."/>
            <person name="Zheng X.H."/>
            <person name="Zhong F."/>
        </authorList>
    </citation>
    <scope>NUCLEOTIDE SEQUENCE [LARGE SCALE GENOMIC DNA]</scope>
    <source>
        <strain>BN</strain>
        <strain evidence="2">Sprague-Dawley</strain>
    </source>
</reference>
<gene>
    <name evidence="1" type="ORF">rCG_30614</name>
</gene>
<dbReference type="AlphaFoldDB" id="A6IS22"/>
<accession>A6IS22</accession>
<organism evidence="1 2">
    <name type="scientific">Rattus norvegicus</name>
    <name type="common">Rat</name>
    <dbReference type="NCBI Taxonomy" id="10116"/>
    <lineage>
        <taxon>Eukaryota</taxon>
        <taxon>Metazoa</taxon>
        <taxon>Chordata</taxon>
        <taxon>Craniata</taxon>
        <taxon>Vertebrata</taxon>
        <taxon>Euteleostomi</taxon>
        <taxon>Mammalia</taxon>
        <taxon>Eutheria</taxon>
        <taxon>Euarchontoglires</taxon>
        <taxon>Glires</taxon>
        <taxon>Rodentia</taxon>
        <taxon>Myomorpha</taxon>
        <taxon>Muroidea</taxon>
        <taxon>Muridae</taxon>
        <taxon>Murinae</taxon>
        <taxon>Rattus</taxon>
    </lineage>
</organism>
<protein>
    <submittedName>
        <fullName evidence="1">RCG30614</fullName>
    </submittedName>
</protein>
<evidence type="ECO:0000313" key="2">
    <source>
        <dbReference type="Proteomes" id="UP000234681"/>
    </source>
</evidence>
<sequence length="25" mass="2887">MAQKLSAFFQTIQFYTQHPQGSSQL</sequence>
<dbReference type="EMBL" id="CH473968">
    <property type="protein sequence ID" value="EDL80373.1"/>
    <property type="molecule type" value="Genomic_DNA"/>
</dbReference>
<proteinExistence type="predicted"/>